<proteinExistence type="predicted"/>
<accession>A0A6A5KM03</accession>
<reference evidence="2" key="1">
    <citation type="submission" date="2020-01" db="EMBL/GenBank/DDBJ databases">
        <authorList>
            <consortium name="DOE Joint Genome Institute"/>
            <person name="Haridas S."/>
            <person name="Albert R."/>
            <person name="Binder M."/>
            <person name="Bloem J."/>
            <person name="Labutti K."/>
            <person name="Salamov A."/>
            <person name="Andreopoulos B."/>
            <person name="Baker S.E."/>
            <person name="Barry K."/>
            <person name="Bills G."/>
            <person name="Bluhm B.H."/>
            <person name="Cannon C."/>
            <person name="Castanera R."/>
            <person name="Culley D.E."/>
            <person name="Daum C."/>
            <person name="Ezra D."/>
            <person name="Gonzalez J.B."/>
            <person name="Henrissat B."/>
            <person name="Kuo A."/>
            <person name="Liang C."/>
            <person name="Lipzen A."/>
            <person name="Lutzoni F."/>
            <person name="Magnuson J."/>
            <person name="Mondo S."/>
            <person name="Nolan M."/>
            <person name="Ohm R."/>
            <person name="Pangilinan J."/>
            <person name="Park H.-J."/>
            <person name="Ramirez L."/>
            <person name="Alfaro M."/>
            <person name="Sun H."/>
            <person name="Tritt A."/>
            <person name="Yoshinaga Y."/>
            <person name="Zwiers L.-H."/>
            <person name="Turgeon B.G."/>
            <person name="Goodwin S.B."/>
            <person name="Spatafora J.W."/>
            <person name="Crous P.W."/>
            <person name="Grigoriev I.V."/>
        </authorList>
    </citation>
    <scope>NUCLEOTIDE SEQUENCE</scope>
    <source>
        <strain evidence="2">P77</strain>
    </source>
</reference>
<organism evidence="2 3">
    <name type="scientific">Decorospora gaudefroyi</name>
    <dbReference type="NCBI Taxonomy" id="184978"/>
    <lineage>
        <taxon>Eukaryota</taxon>
        <taxon>Fungi</taxon>
        <taxon>Dikarya</taxon>
        <taxon>Ascomycota</taxon>
        <taxon>Pezizomycotina</taxon>
        <taxon>Dothideomycetes</taxon>
        <taxon>Pleosporomycetidae</taxon>
        <taxon>Pleosporales</taxon>
        <taxon>Pleosporineae</taxon>
        <taxon>Pleosporaceae</taxon>
        <taxon>Decorospora</taxon>
    </lineage>
</organism>
<evidence type="ECO:0000313" key="3">
    <source>
        <dbReference type="Proteomes" id="UP000800040"/>
    </source>
</evidence>
<gene>
    <name evidence="2" type="ORF">BDW02DRAFT_597384</name>
</gene>
<feature type="compositionally biased region" description="Polar residues" evidence="1">
    <location>
        <begin position="10"/>
        <end position="25"/>
    </location>
</feature>
<sequence length="299" mass="34341">MTTLHHRASSKFTLTPTLTSDGPYKNRQSQLFRELEVLLELTPSTFSSALLALPREIRDRIITHVLPDDNTAARPELHTCLWGADMSTGEPWRHDIFGYASHVHKRARLRPELLLINRQLRAEVLENYWRGSKITLHAELRNNSQTTNSKDAVPSFSFSQHVLKLPMLVHVTHVRFYIEWNYTTLVRVGGSRERIFTDQTRMASSLMLCMDKMLTPCPSIETIELSVLFFWKYRSGKMYSLSMQDLFELEDVFKQEAEARWLRLLGRDKVGKGKAAAAGVGYKASTEKKGTEQIASWRG</sequence>
<dbReference type="Proteomes" id="UP000800040">
    <property type="component" value="Unassembled WGS sequence"/>
</dbReference>
<evidence type="ECO:0000256" key="1">
    <source>
        <dbReference type="SAM" id="MobiDB-lite"/>
    </source>
</evidence>
<evidence type="ECO:0008006" key="4">
    <source>
        <dbReference type="Google" id="ProtNLM"/>
    </source>
</evidence>
<name>A0A6A5KM03_9PLEO</name>
<dbReference type="AlphaFoldDB" id="A0A6A5KM03"/>
<dbReference type="OrthoDB" id="3672650at2759"/>
<dbReference type="EMBL" id="ML975288">
    <property type="protein sequence ID" value="KAF1835384.1"/>
    <property type="molecule type" value="Genomic_DNA"/>
</dbReference>
<keyword evidence="3" id="KW-1185">Reference proteome</keyword>
<feature type="region of interest" description="Disordered" evidence="1">
    <location>
        <begin position="1"/>
        <end position="25"/>
    </location>
</feature>
<protein>
    <recommendedName>
        <fullName evidence="4">F-box domain-containing protein</fullName>
    </recommendedName>
</protein>
<evidence type="ECO:0000313" key="2">
    <source>
        <dbReference type="EMBL" id="KAF1835384.1"/>
    </source>
</evidence>